<feature type="compositionally biased region" description="Low complexity" evidence="6">
    <location>
        <begin position="12"/>
        <end position="21"/>
    </location>
</feature>
<dbReference type="Gene3D" id="2.60.120.260">
    <property type="entry name" value="Galactose-binding domain-like"/>
    <property type="match status" value="1"/>
</dbReference>
<dbReference type="AlphaFoldDB" id="A0A0K1EM44"/>
<feature type="compositionally biased region" description="Gly residues" evidence="6">
    <location>
        <begin position="22"/>
        <end position="55"/>
    </location>
</feature>
<sequence>MSALSCTLDVMGTGPDAADPDGNGGTGAGSAGSAGEGGGDAGGGGPGTGGEGGSGEPVPRCGDGAIDAGERCDDGNGVSGDGCSACGVDDGYTCSGAPSVCEEATLTPFTEGPRLGISIPDDARYDGSLASMVCVPIAVTTASDALVRQVELSVGIQHPYLGDLVIKVASPDETVLTVMSRPGVNDPEDSSFGSNGDSSNLEAAHPIRFADGEARSAQTMGSSIGGGSVVCKDDNRCDYAPAPERGPGTAFSDFHGKPATGSWRVCVADGDTNDSGSIDMVSLSILAW</sequence>
<dbReference type="STRING" id="52.CMC5_061070"/>
<evidence type="ECO:0000256" key="4">
    <source>
        <dbReference type="ARBA" id="ARBA00022801"/>
    </source>
</evidence>
<dbReference type="InterPro" id="IPR008979">
    <property type="entry name" value="Galactose-bd-like_sf"/>
</dbReference>
<dbReference type="InterPro" id="IPR011936">
    <property type="entry name" value="Myxo_disulph_rpt"/>
</dbReference>
<evidence type="ECO:0000256" key="3">
    <source>
        <dbReference type="ARBA" id="ARBA00022737"/>
    </source>
</evidence>
<feature type="region of interest" description="Disordered" evidence="6">
    <location>
        <begin position="12"/>
        <end position="62"/>
    </location>
</feature>
<organism evidence="8 9">
    <name type="scientific">Chondromyces crocatus</name>
    <dbReference type="NCBI Taxonomy" id="52"/>
    <lineage>
        <taxon>Bacteria</taxon>
        <taxon>Pseudomonadati</taxon>
        <taxon>Myxococcota</taxon>
        <taxon>Polyangia</taxon>
        <taxon>Polyangiales</taxon>
        <taxon>Polyangiaceae</taxon>
        <taxon>Chondromyces</taxon>
    </lineage>
</organism>
<keyword evidence="1" id="KW-0645">Protease</keyword>
<dbReference type="SUPFAM" id="SSF49785">
    <property type="entry name" value="Galactose-binding domain-like"/>
    <property type="match status" value="1"/>
</dbReference>
<dbReference type="GO" id="GO:0005615">
    <property type="term" value="C:extracellular space"/>
    <property type="evidence" value="ECO:0007669"/>
    <property type="project" value="TreeGrafter"/>
</dbReference>
<dbReference type="Pfam" id="PF01483">
    <property type="entry name" value="P_proprotein"/>
    <property type="match status" value="1"/>
</dbReference>
<keyword evidence="5" id="KW-1015">Disulfide bond</keyword>
<keyword evidence="4" id="KW-0378">Hydrolase</keyword>
<keyword evidence="3" id="KW-0677">Repeat</keyword>
<proteinExistence type="predicted"/>
<keyword evidence="9" id="KW-1185">Reference proteome</keyword>
<dbReference type="PANTHER" id="PTHR46130:SF1">
    <property type="entry name" value="PAPPALYSIN-2"/>
    <property type="match status" value="1"/>
</dbReference>
<dbReference type="PROSITE" id="PS51829">
    <property type="entry name" value="P_HOMO_B"/>
    <property type="match status" value="1"/>
</dbReference>
<dbReference type="OrthoDB" id="5514547at2"/>
<dbReference type="InterPro" id="IPR002884">
    <property type="entry name" value="P_dom"/>
</dbReference>
<dbReference type="EMBL" id="CP012159">
    <property type="protein sequence ID" value="AKT41886.1"/>
    <property type="molecule type" value="Genomic_DNA"/>
</dbReference>
<dbReference type="GO" id="GO:0007166">
    <property type="term" value="P:cell surface receptor signaling pathway"/>
    <property type="evidence" value="ECO:0007669"/>
    <property type="project" value="TreeGrafter"/>
</dbReference>
<dbReference type="InterPro" id="IPR043543">
    <property type="entry name" value="PAPPA/PAPPA2"/>
</dbReference>
<evidence type="ECO:0000256" key="5">
    <source>
        <dbReference type="ARBA" id="ARBA00023157"/>
    </source>
</evidence>
<feature type="domain" description="P/Homo B" evidence="7">
    <location>
        <begin position="106"/>
        <end position="288"/>
    </location>
</feature>
<dbReference type="NCBIfam" id="TIGR02232">
    <property type="entry name" value="myxo_disulf_rpt"/>
    <property type="match status" value="1"/>
</dbReference>
<keyword evidence="2" id="KW-0732">Signal</keyword>
<reference evidence="8 9" key="1">
    <citation type="submission" date="2015-07" db="EMBL/GenBank/DDBJ databases">
        <title>Genome analysis of myxobacterium Chondromyces crocatus Cm c5 reveals a high potential for natural compound synthesis and the genetic basis for the loss of fruiting body formation.</title>
        <authorList>
            <person name="Zaburannyi N."/>
            <person name="Bunk B."/>
            <person name="Maier J."/>
            <person name="Overmann J."/>
            <person name="Mueller R."/>
        </authorList>
    </citation>
    <scope>NUCLEOTIDE SEQUENCE [LARGE SCALE GENOMIC DNA]</scope>
    <source>
        <strain evidence="8 9">Cm c5</strain>
    </source>
</reference>
<dbReference type="Proteomes" id="UP000067626">
    <property type="component" value="Chromosome"/>
</dbReference>
<gene>
    <name evidence="8" type="ORF">CMC5_061070</name>
</gene>
<evidence type="ECO:0000313" key="9">
    <source>
        <dbReference type="Proteomes" id="UP000067626"/>
    </source>
</evidence>
<dbReference type="Pfam" id="PF13948">
    <property type="entry name" value="DUF4215"/>
    <property type="match status" value="1"/>
</dbReference>
<dbReference type="GO" id="GO:0004252">
    <property type="term" value="F:serine-type endopeptidase activity"/>
    <property type="evidence" value="ECO:0007669"/>
    <property type="project" value="InterPro"/>
</dbReference>
<dbReference type="PATRIC" id="fig|52.7.peg.6712"/>
<name>A0A0K1EM44_CHOCO</name>
<dbReference type="GO" id="GO:0004222">
    <property type="term" value="F:metalloendopeptidase activity"/>
    <property type="evidence" value="ECO:0007669"/>
    <property type="project" value="TreeGrafter"/>
</dbReference>
<accession>A0A0K1EM44</accession>
<dbReference type="PANTHER" id="PTHR46130">
    <property type="entry name" value="LAMGL DOMAIN-CONTAINING PROTEIN"/>
    <property type="match status" value="1"/>
</dbReference>
<dbReference type="GO" id="GO:0006508">
    <property type="term" value="P:proteolysis"/>
    <property type="evidence" value="ECO:0007669"/>
    <property type="project" value="UniProtKB-KW"/>
</dbReference>
<evidence type="ECO:0000259" key="7">
    <source>
        <dbReference type="PROSITE" id="PS51829"/>
    </source>
</evidence>
<protein>
    <recommendedName>
        <fullName evidence="7">P/Homo B domain-containing protein</fullName>
    </recommendedName>
</protein>
<evidence type="ECO:0000313" key="8">
    <source>
        <dbReference type="EMBL" id="AKT41886.1"/>
    </source>
</evidence>
<evidence type="ECO:0000256" key="6">
    <source>
        <dbReference type="SAM" id="MobiDB-lite"/>
    </source>
</evidence>
<evidence type="ECO:0000256" key="2">
    <source>
        <dbReference type="ARBA" id="ARBA00022729"/>
    </source>
</evidence>
<dbReference type="KEGG" id="ccro:CMC5_061070"/>
<evidence type="ECO:0000256" key="1">
    <source>
        <dbReference type="ARBA" id="ARBA00022670"/>
    </source>
</evidence>